<dbReference type="RefSeq" id="WP_063324749.1">
    <property type="nucleotide sequence ID" value="NZ_CP015225.1"/>
</dbReference>
<name>A0A165ZQA5_PSEFL</name>
<organism evidence="1 2">
    <name type="scientific">Pseudomonas fluorescens</name>
    <dbReference type="NCBI Taxonomy" id="294"/>
    <lineage>
        <taxon>Bacteria</taxon>
        <taxon>Pseudomonadati</taxon>
        <taxon>Pseudomonadota</taxon>
        <taxon>Gammaproteobacteria</taxon>
        <taxon>Pseudomonadales</taxon>
        <taxon>Pseudomonadaceae</taxon>
        <taxon>Pseudomonas</taxon>
    </lineage>
</organism>
<gene>
    <name evidence="1" type="ORF">TK06_28495</name>
</gene>
<evidence type="ECO:0000313" key="1">
    <source>
        <dbReference type="EMBL" id="AMZ74867.1"/>
    </source>
</evidence>
<reference evidence="1 2" key="2">
    <citation type="journal article" date="2018" name="Nature">
        <title>Mutant phenotypes for thousands of bacterial genes of unknown function.</title>
        <authorList>
            <person name="Price M.N."/>
            <person name="Wetmore K.M."/>
            <person name="Waters R.J."/>
            <person name="Callaghan M."/>
            <person name="Ray J."/>
            <person name="Liu H."/>
            <person name="Kuehl J.V."/>
            <person name="Melnyk R.A."/>
            <person name="Lamson J.S."/>
            <person name="Suh Y."/>
            <person name="Carlson H.K."/>
            <person name="Esquivel Z."/>
            <person name="Sadeeshkumar H."/>
            <person name="Chakraborty R."/>
            <person name="Zane G.M."/>
            <person name="Rubin B.E."/>
            <person name="Wall J.D."/>
            <person name="Visel A."/>
            <person name="Bristow J."/>
            <person name="Blow M.J."/>
            <person name="Arkin A.P."/>
            <person name="Deutschbauer A.M."/>
        </authorList>
    </citation>
    <scope>NUCLEOTIDE SEQUENCE [LARGE SCALE GENOMIC DNA]</scope>
    <source>
        <strain evidence="1 2">FW300-N2E2</strain>
    </source>
</reference>
<evidence type="ECO:0000313" key="2">
    <source>
        <dbReference type="Proteomes" id="UP000076083"/>
    </source>
</evidence>
<proteinExistence type="predicted"/>
<protein>
    <submittedName>
        <fullName evidence="1">Uncharacterized protein</fullName>
    </submittedName>
</protein>
<sequence>MNTKHAEERLKAVKIAPRLDAKGSITISLNGQVTKTEDVHILDQPGHSIVGLIGEGIVIVQFSSLTAPGTYEIKEHGIWIYMSFHGFQGEAATGALTLDTIETKSKYRGHFDVKTSDHQKVDGIFDVQRV</sequence>
<accession>A0A165ZQA5</accession>
<dbReference type="Proteomes" id="UP000076083">
    <property type="component" value="Chromosome"/>
</dbReference>
<dbReference type="AlphaFoldDB" id="A0A165ZQA5"/>
<dbReference type="EMBL" id="CP015225">
    <property type="protein sequence ID" value="AMZ74867.1"/>
    <property type="molecule type" value="Genomic_DNA"/>
</dbReference>
<reference evidence="2" key="1">
    <citation type="submission" date="2016-04" db="EMBL/GenBank/DDBJ databases">
        <authorList>
            <person name="Ray J."/>
            <person name="Price M."/>
            <person name="Deutschbauer A."/>
        </authorList>
    </citation>
    <scope>NUCLEOTIDE SEQUENCE [LARGE SCALE GENOMIC DNA]</scope>
    <source>
        <strain evidence="2">FW300-N2E2</strain>
    </source>
</reference>